<dbReference type="Proteomes" id="UP001369736">
    <property type="component" value="Unassembled WGS sequence"/>
</dbReference>
<sequence>MSRGLGDGLYETLHTAALEHRLQALPEGAATFAALDKTAAPDVLARHVAEIVRRSLSSHDDGPRRQALVNGVVELLEAHDDDAVVALEQLLAVSIAPGVHRVVRPAMPLSDTALLTNTKDEPSLGAELQAEIASADRVDLLCAFVKWHGMRLLSNQLDDLKARDKPLRVITTTYLGGTERRAVDELVRRYGAEVKIKFEEQSTRLHAKAWLFRRDSGFDTGYVGSSNLSKSALVDGLEWNVRISAVATPALVRKFEATFDTYWNSPEFRAYDPDRDADLLDRALGAQAGGNASVLELSGLEVRPRPHQERILEALDAERTVHGHHQNLVVAATGTGKTVVAALDYRRLGGVEKSLLFVAHRKELLEQARRTYREVLGDGAFGELLVAGQKPTVWKHVFASVQSLREVDLPAFEVAVIDEFHHAEAPSYQRLLNRLKAHELLGLTATPDRMDNVDVRALFGGRVAVEIGLGEALEQDLLCPFHYFGVADNTDLTALEWKRGTYDVDALDRLYTGNDARTRIVLNALRDRVTDVGRMRALGFCVSVAHARYMAEKFTAAGVPSRAITGDTPAHERASAAAALRDREVACLFTVDLYNEGVDLPFVDTVLFLRPTQSATIFLQQLGRGLRRAQDKAVLTVLDFIGQHRREFRFDVRLRALTGSSRERLVDDIEHGFPYLPSACRLILDRVAQEVVLANVKQGLRGGRKVLVDDVRSHGDLPLFRYLEESGHELVDIYGRPNESWTALRRDAGLPAEDAGPREVELLKRVGSLVHIDDIERASTYMRLMLPGGARLADMTPGERVMAHMLVYTIWPDLGGHPSIDDALTTLRGHPAFVDEAMTLMRFGADEARVVPGDLDIPGVELRSHCTYRRDEILAGIGWADGTRKTRGQAAGVIYAETTNVDALLVTLRKEEKEFAPSTRYRDYPMSADLFHWESQNSTTLNSAVGRRYLDGTSHAVLFTRAARNDEFGGGAPFVCLGAARPVEHHGERPIAITWRLDRPMPQHVLRSGVVDAA</sequence>
<dbReference type="Pfam" id="PF13091">
    <property type="entry name" value="PLDc_2"/>
    <property type="match status" value="1"/>
</dbReference>
<reference evidence="3 4" key="1">
    <citation type="submission" date="2024-03" db="EMBL/GenBank/DDBJ databases">
        <title>Actinomycetospora sp. OC33-EN07, a novel actinomycete isolated from wild orchid (Aerides multiflora).</title>
        <authorList>
            <person name="Suriyachadkun C."/>
        </authorList>
    </citation>
    <scope>NUCLEOTIDE SEQUENCE [LARGE SCALE GENOMIC DNA]</scope>
    <source>
        <strain evidence="3 4">OC33-EN07</strain>
    </source>
</reference>
<dbReference type="InterPro" id="IPR014001">
    <property type="entry name" value="Helicase_ATP-bd"/>
</dbReference>
<dbReference type="RefSeq" id="WP_337704197.1">
    <property type="nucleotide sequence ID" value="NZ_JBBEGM010000006.1"/>
</dbReference>
<dbReference type="Gene3D" id="3.30.870.10">
    <property type="entry name" value="Endonuclease Chain A"/>
    <property type="match status" value="1"/>
</dbReference>
<dbReference type="PROSITE" id="PS51194">
    <property type="entry name" value="HELICASE_CTER"/>
    <property type="match status" value="1"/>
</dbReference>
<dbReference type="InterPro" id="IPR006935">
    <property type="entry name" value="Helicase/UvrB_N"/>
</dbReference>
<keyword evidence="4" id="KW-1185">Reference proteome</keyword>
<dbReference type="PANTHER" id="PTHR47962">
    <property type="entry name" value="ATP-DEPENDENT HELICASE LHR-RELATED-RELATED"/>
    <property type="match status" value="1"/>
</dbReference>
<evidence type="ECO:0000259" key="1">
    <source>
        <dbReference type="PROSITE" id="PS51192"/>
    </source>
</evidence>
<dbReference type="SUPFAM" id="SSF52540">
    <property type="entry name" value="P-loop containing nucleoside triphosphate hydrolases"/>
    <property type="match status" value="1"/>
</dbReference>
<evidence type="ECO:0000259" key="2">
    <source>
        <dbReference type="PROSITE" id="PS51194"/>
    </source>
</evidence>
<name>A0ABU8M7H6_9PSEU</name>
<dbReference type="Pfam" id="PF11907">
    <property type="entry name" value="DUF3427"/>
    <property type="match status" value="1"/>
</dbReference>
<dbReference type="EMBL" id="JBBEGM010000006">
    <property type="protein sequence ID" value="MEJ2862828.1"/>
    <property type="molecule type" value="Genomic_DNA"/>
</dbReference>
<protein>
    <submittedName>
        <fullName evidence="3">DUF3427 domain-containing protein</fullName>
    </submittedName>
</protein>
<organism evidence="3 4">
    <name type="scientific">Actinomycetospora flava</name>
    <dbReference type="NCBI Taxonomy" id="3129232"/>
    <lineage>
        <taxon>Bacteria</taxon>
        <taxon>Bacillati</taxon>
        <taxon>Actinomycetota</taxon>
        <taxon>Actinomycetes</taxon>
        <taxon>Pseudonocardiales</taxon>
        <taxon>Pseudonocardiaceae</taxon>
        <taxon>Actinomycetospora</taxon>
    </lineage>
</organism>
<dbReference type="PROSITE" id="PS51192">
    <property type="entry name" value="HELICASE_ATP_BIND_1"/>
    <property type="match status" value="1"/>
</dbReference>
<accession>A0ABU8M7H6</accession>
<dbReference type="Gene3D" id="3.40.50.300">
    <property type="entry name" value="P-loop containing nucleotide triphosphate hydrolases"/>
    <property type="match status" value="2"/>
</dbReference>
<dbReference type="InterPro" id="IPR052511">
    <property type="entry name" value="ATP-dep_Helicase"/>
</dbReference>
<dbReference type="Pfam" id="PF04851">
    <property type="entry name" value="ResIII"/>
    <property type="match status" value="1"/>
</dbReference>
<proteinExistence type="predicted"/>
<dbReference type="SMART" id="SM00487">
    <property type="entry name" value="DEXDc"/>
    <property type="match status" value="1"/>
</dbReference>
<comment type="caution">
    <text evidence="3">The sequence shown here is derived from an EMBL/GenBank/DDBJ whole genome shotgun (WGS) entry which is preliminary data.</text>
</comment>
<dbReference type="PANTHER" id="PTHR47962:SF7">
    <property type="entry name" value="MITOCHONDRIAL ATP-DEPENDENT HELICASE IRC3-RELATED"/>
    <property type="match status" value="1"/>
</dbReference>
<dbReference type="CDD" id="cd18799">
    <property type="entry name" value="SF2_C_EcoAI-like"/>
    <property type="match status" value="1"/>
</dbReference>
<dbReference type="InterPro" id="IPR021835">
    <property type="entry name" value="DUF3427"/>
</dbReference>
<gene>
    <name evidence="3" type="ORF">WCD58_16775</name>
</gene>
<dbReference type="InterPro" id="IPR027417">
    <property type="entry name" value="P-loop_NTPase"/>
</dbReference>
<dbReference type="CDD" id="cd09203">
    <property type="entry name" value="PLDc_N_DEXD_b1"/>
    <property type="match status" value="1"/>
</dbReference>
<evidence type="ECO:0000313" key="4">
    <source>
        <dbReference type="Proteomes" id="UP001369736"/>
    </source>
</evidence>
<evidence type="ECO:0000313" key="3">
    <source>
        <dbReference type="EMBL" id="MEJ2862828.1"/>
    </source>
</evidence>
<dbReference type="CDD" id="cd18032">
    <property type="entry name" value="DEXHc_RE_I_III_res"/>
    <property type="match status" value="1"/>
</dbReference>
<dbReference type="SMART" id="SM00490">
    <property type="entry name" value="HELICc"/>
    <property type="match status" value="1"/>
</dbReference>
<feature type="domain" description="Helicase C-terminal" evidence="2">
    <location>
        <begin position="524"/>
        <end position="681"/>
    </location>
</feature>
<dbReference type="InterPro" id="IPR001650">
    <property type="entry name" value="Helicase_C-like"/>
</dbReference>
<dbReference type="Pfam" id="PF00271">
    <property type="entry name" value="Helicase_C"/>
    <property type="match status" value="1"/>
</dbReference>
<dbReference type="InterPro" id="IPR025202">
    <property type="entry name" value="PLD-like_dom"/>
</dbReference>
<feature type="domain" description="Helicase ATP-binding" evidence="1">
    <location>
        <begin position="318"/>
        <end position="465"/>
    </location>
</feature>
<dbReference type="SUPFAM" id="SSF56024">
    <property type="entry name" value="Phospholipase D/nuclease"/>
    <property type="match status" value="1"/>
</dbReference>